<dbReference type="GeneID" id="25915961"/>
<protein>
    <submittedName>
        <fullName evidence="2">Uncharacterized protein</fullName>
    </submittedName>
</protein>
<organism evidence="2 3">
    <name type="scientific">Sphaeroforma arctica JP610</name>
    <dbReference type="NCBI Taxonomy" id="667725"/>
    <lineage>
        <taxon>Eukaryota</taxon>
        <taxon>Ichthyosporea</taxon>
        <taxon>Ichthyophonida</taxon>
        <taxon>Sphaeroforma</taxon>
    </lineage>
</organism>
<feature type="region of interest" description="Disordered" evidence="1">
    <location>
        <begin position="27"/>
        <end position="136"/>
    </location>
</feature>
<feature type="compositionally biased region" description="Basic and acidic residues" evidence="1">
    <location>
        <begin position="86"/>
        <end position="96"/>
    </location>
</feature>
<gene>
    <name evidence="2" type="ORF">SARC_15457</name>
</gene>
<accession>A0A0L0F5Y1</accession>
<keyword evidence="3" id="KW-1185">Reference proteome</keyword>
<dbReference type="EMBL" id="KQ247739">
    <property type="protein sequence ID" value="KNC71996.1"/>
    <property type="molecule type" value="Genomic_DNA"/>
</dbReference>
<sequence length="248" mass="26917">MPFLGMLLSRDSRVDMEMRQYKTQAFVDSLQSTSTDNRSPPNTNTSADTVQLNGSTQEEPSTHSHSHSHPHSHPHPHPQPHPHPHPQRELELESVSKEQAGTGTSVSASGNTVTLSGEERQPHTTDYCGTQNKGAGVETVRNTPGSINQVLKACSINEVEKEQATTATGKHVTYRQPSANESYATDGMSDDIECEGPPASEPSADRCVQAKSGPEDPNLGYRRTGKRLMYVKGMYVCGGVYPVATHIV</sequence>
<feature type="compositionally biased region" description="Polar residues" evidence="1">
    <location>
        <begin position="97"/>
        <end position="115"/>
    </location>
</feature>
<evidence type="ECO:0000313" key="3">
    <source>
        <dbReference type="Proteomes" id="UP000054560"/>
    </source>
</evidence>
<name>A0A0L0F5Y1_9EUKA</name>
<dbReference type="Proteomes" id="UP000054560">
    <property type="component" value="Unassembled WGS sequence"/>
</dbReference>
<dbReference type="RefSeq" id="XP_014145898.1">
    <property type="nucleotide sequence ID" value="XM_014290423.1"/>
</dbReference>
<dbReference type="AlphaFoldDB" id="A0A0L0F5Y1"/>
<evidence type="ECO:0000256" key="1">
    <source>
        <dbReference type="SAM" id="MobiDB-lite"/>
    </source>
</evidence>
<feature type="compositionally biased region" description="Polar residues" evidence="1">
    <location>
        <begin position="29"/>
        <end position="54"/>
    </location>
</feature>
<proteinExistence type="predicted"/>
<evidence type="ECO:0000313" key="2">
    <source>
        <dbReference type="EMBL" id="KNC71996.1"/>
    </source>
</evidence>
<feature type="compositionally biased region" description="Basic residues" evidence="1">
    <location>
        <begin position="64"/>
        <end position="85"/>
    </location>
</feature>
<reference evidence="2 3" key="1">
    <citation type="submission" date="2011-02" db="EMBL/GenBank/DDBJ databases">
        <title>The Genome Sequence of Sphaeroforma arctica JP610.</title>
        <authorList>
            <consortium name="The Broad Institute Genome Sequencing Platform"/>
            <person name="Russ C."/>
            <person name="Cuomo C."/>
            <person name="Young S.K."/>
            <person name="Zeng Q."/>
            <person name="Gargeya S."/>
            <person name="Alvarado L."/>
            <person name="Berlin A."/>
            <person name="Chapman S.B."/>
            <person name="Chen Z."/>
            <person name="Freedman E."/>
            <person name="Gellesch M."/>
            <person name="Goldberg J."/>
            <person name="Griggs A."/>
            <person name="Gujja S."/>
            <person name="Heilman E."/>
            <person name="Heiman D."/>
            <person name="Howarth C."/>
            <person name="Mehta T."/>
            <person name="Neiman D."/>
            <person name="Pearson M."/>
            <person name="Roberts A."/>
            <person name="Saif S."/>
            <person name="Shea T."/>
            <person name="Shenoy N."/>
            <person name="Sisk P."/>
            <person name="Stolte C."/>
            <person name="Sykes S."/>
            <person name="White J."/>
            <person name="Yandava C."/>
            <person name="Burger G."/>
            <person name="Gray M.W."/>
            <person name="Holland P.W.H."/>
            <person name="King N."/>
            <person name="Lang F.B.F."/>
            <person name="Roger A.J."/>
            <person name="Ruiz-Trillo I."/>
            <person name="Haas B."/>
            <person name="Nusbaum C."/>
            <person name="Birren B."/>
        </authorList>
    </citation>
    <scope>NUCLEOTIDE SEQUENCE [LARGE SCALE GENOMIC DNA]</scope>
    <source>
        <strain evidence="2 3">JP610</strain>
    </source>
</reference>
<feature type="region of interest" description="Disordered" evidence="1">
    <location>
        <begin position="190"/>
        <end position="220"/>
    </location>
</feature>